<feature type="domain" description="Response regulatory" evidence="3">
    <location>
        <begin position="69"/>
        <end position="184"/>
    </location>
</feature>
<dbReference type="Pfam" id="PF12728">
    <property type="entry name" value="HTH_17"/>
    <property type="match status" value="1"/>
</dbReference>
<dbReference type="Gene3D" id="1.10.1660.10">
    <property type="match status" value="1"/>
</dbReference>
<dbReference type="PROSITE" id="PS50110">
    <property type="entry name" value="RESPONSE_REGULATORY"/>
    <property type="match status" value="1"/>
</dbReference>
<dbReference type="InterPro" id="IPR050595">
    <property type="entry name" value="Bact_response_regulator"/>
</dbReference>
<sequence length="198" mass="22327">MKKALTTGEVAKYCGVNFRTVIRWIERGQLKAFKLPGRGDNRISIDHFVAFLREHDMPVPAEFQDLSRRILIIEDQPAMASAIERVLRRAGFETRVVHDSFQAGAQLAEFNPSLITLDLQMPGLNGFSVLDFLRQDERWRGVKVLVVSALSESQLQDAIQQGADDILSKPFENQMLLKKVADLLDMQIHIEKPGLGAE</sequence>
<dbReference type="InterPro" id="IPR011006">
    <property type="entry name" value="CheY-like_superfamily"/>
</dbReference>
<dbReference type="GO" id="GO:0000160">
    <property type="term" value="P:phosphorelay signal transduction system"/>
    <property type="evidence" value="ECO:0007669"/>
    <property type="project" value="InterPro"/>
</dbReference>
<dbReference type="InterPro" id="IPR041657">
    <property type="entry name" value="HTH_17"/>
</dbReference>
<dbReference type="Proteomes" id="UP000238196">
    <property type="component" value="Unassembled WGS sequence"/>
</dbReference>
<protein>
    <submittedName>
        <fullName evidence="4">Response regulator</fullName>
    </submittedName>
</protein>
<dbReference type="Gene3D" id="3.40.50.2300">
    <property type="match status" value="1"/>
</dbReference>
<dbReference type="EMBL" id="PRLP01000012">
    <property type="protein sequence ID" value="PPC78586.1"/>
    <property type="molecule type" value="Genomic_DNA"/>
</dbReference>
<gene>
    <name evidence="4" type="ORF">C4K68_03495</name>
</gene>
<dbReference type="NCBIfam" id="TIGR01764">
    <property type="entry name" value="excise"/>
    <property type="match status" value="1"/>
</dbReference>
<evidence type="ECO:0000313" key="5">
    <source>
        <dbReference type="Proteomes" id="UP000238196"/>
    </source>
</evidence>
<keyword evidence="1 2" id="KW-0597">Phosphoprotein</keyword>
<comment type="caution">
    <text evidence="4">The sequence shown here is derived from an EMBL/GenBank/DDBJ whole genome shotgun (WGS) entry which is preliminary data.</text>
</comment>
<dbReference type="OrthoDB" id="9808843at2"/>
<dbReference type="AlphaFoldDB" id="A0A2S5KWD4"/>
<dbReference type="Pfam" id="PF00072">
    <property type="entry name" value="Response_reg"/>
    <property type="match status" value="1"/>
</dbReference>
<dbReference type="InterPro" id="IPR001789">
    <property type="entry name" value="Sig_transdc_resp-reg_receiver"/>
</dbReference>
<dbReference type="PANTHER" id="PTHR44591:SF3">
    <property type="entry name" value="RESPONSE REGULATORY DOMAIN-CONTAINING PROTEIN"/>
    <property type="match status" value="1"/>
</dbReference>
<feature type="modified residue" description="4-aspartylphosphate" evidence="2">
    <location>
        <position position="118"/>
    </location>
</feature>
<accession>A0A2S5KWD4</accession>
<dbReference type="InterPro" id="IPR009061">
    <property type="entry name" value="DNA-bd_dom_put_sf"/>
</dbReference>
<dbReference type="SUPFAM" id="SSF46955">
    <property type="entry name" value="Putative DNA-binding domain"/>
    <property type="match status" value="1"/>
</dbReference>
<dbReference type="PANTHER" id="PTHR44591">
    <property type="entry name" value="STRESS RESPONSE REGULATOR PROTEIN 1"/>
    <property type="match status" value="1"/>
</dbReference>
<evidence type="ECO:0000259" key="3">
    <source>
        <dbReference type="PROSITE" id="PS50110"/>
    </source>
</evidence>
<evidence type="ECO:0000256" key="1">
    <source>
        <dbReference type="ARBA" id="ARBA00022553"/>
    </source>
</evidence>
<dbReference type="SUPFAM" id="SSF52172">
    <property type="entry name" value="CheY-like"/>
    <property type="match status" value="1"/>
</dbReference>
<dbReference type="InterPro" id="IPR010093">
    <property type="entry name" value="SinI_DNA-bd"/>
</dbReference>
<dbReference type="GO" id="GO:0003677">
    <property type="term" value="F:DNA binding"/>
    <property type="evidence" value="ECO:0007669"/>
    <property type="project" value="InterPro"/>
</dbReference>
<proteinExistence type="predicted"/>
<dbReference type="CDD" id="cd00156">
    <property type="entry name" value="REC"/>
    <property type="match status" value="1"/>
</dbReference>
<dbReference type="SMART" id="SM00448">
    <property type="entry name" value="REC"/>
    <property type="match status" value="1"/>
</dbReference>
<evidence type="ECO:0000313" key="4">
    <source>
        <dbReference type="EMBL" id="PPC78586.1"/>
    </source>
</evidence>
<evidence type="ECO:0000256" key="2">
    <source>
        <dbReference type="PROSITE-ProRule" id="PRU00169"/>
    </source>
</evidence>
<organism evidence="4 5">
    <name type="scientific">Proteobacteria bacterium 228</name>
    <dbReference type="NCBI Taxonomy" id="2083153"/>
    <lineage>
        <taxon>Bacteria</taxon>
        <taxon>Pseudomonadati</taxon>
        <taxon>Pseudomonadota</taxon>
    </lineage>
</organism>
<reference evidence="4 5" key="1">
    <citation type="submission" date="2018-02" db="EMBL/GenBank/DDBJ databases">
        <title>novel marine gammaproteobacteria from coastal saline agro ecosystem.</title>
        <authorList>
            <person name="Krishnan R."/>
            <person name="Ramesh Kumar N."/>
        </authorList>
    </citation>
    <scope>NUCLEOTIDE SEQUENCE [LARGE SCALE GENOMIC DNA]</scope>
    <source>
        <strain evidence="4 5">228</strain>
    </source>
</reference>
<name>A0A2S5KWD4_9PROT</name>